<sequence>RGRPKDEIGDFARHLLLDFSEDLTKQPVESPSRDKSIPFVAASTPIGKGIPCFTTQTCKLPIGECFIKMTQDLTAIHQVVNMVASQVHPEVHQIMKQMFIFLKDFFIFYSRMKSLEQRNESDLFGKHFKRDRVIVDVPLLLETFNKGCQHLSCPGASKIQNSKMEGGVLTVSWECSKGHIGYWRSSNVLCQKNGRDVYTNSLLMAAGVFISGNNFDKLSLFNDFFGLGFISKTTYNRMQTHFVIPEITRYWEQMKNEIWDNLSDESVILCGDGRNDSPWHSAKYCMYAIMEQHLDLIVDVKVFDKRQTKGISTSMEVFGLKTILERMVGKIIISEVVTDASAAIIALVRKMKVLGLVLAFARNIQK</sequence>
<feature type="non-terminal residue" evidence="1">
    <location>
        <position position="1"/>
    </location>
</feature>
<keyword evidence="2" id="KW-1185">Reference proteome</keyword>
<name>A0A6S7K4Q3_PARCT</name>
<protein>
    <submittedName>
        <fullName evidence="1">Uncharacterized protein</fullName>
    </submittedName>
</protein>
<dbReference type="PANTHER" id="PTHR31751:SF7">
    <property type="entry name" value="THAP-TYPE DOMAIN-CONTAINING PROTEIN"/>
    <property type="match status" value="1"/>
</dbReference>
<gene>
    <name evidence="1" type="ORF">PACLA_8A065614</name>
</gene>
<dbReference type="EMBL" id="CACRXK020022416">
    <property type="protein sequence ID" value="CAB4036790.1"/>
    <property type="molecule type" value="Genomic_DNA"/>
</dbReference>
<evidence type="ECO:0000313" key="2">
    <source>
        <dbReference type="Proteomes" id="UP001152795"/>
    </source>
</evidence>
<feature type="non-terminal residue" evidence="1">
    <location>
        <position position="366"/>
    </location>
</feature>
<reference evidence="1" key="1">
    <citation type="submission" date="2020-04" db="EMBL/GenBank/DDBJ databases">
        <authorList>
            <person name="Alioto T."/>
            <person name="Alioto T."/>
            <person name="Gomez Garrido J."/>
        </authorList>
    </citation>
    <scope>NUCLEOTIDE SEQUENCE</scope>
    <source>
        <strain evidence="1">A484AB</strain>
    </source>
</reference>
<organism evidence="1 2">
    <name type="scientific">Paramuricea clavata</name>
    <name type="common">Red gorgonian</name>
    <name type="synonym">Violescent sea-whip</name>
    <dbReference type="NCBI Taxonomy" id="317549"/>
    <lineage>
        <taxon>Eukaryota</taxon>
        <taxon>Metazoa</taxon>
        <taxon>Cnidaria</taxon>
        <taxon>Anthozoa</taxon>
        <taxon>Octocorallia</taxon>
        <taxon>Malacalcyonacea</taxon>
        <taxon>Plexauridae</taxon>
        <taxon>Paramuricea</taxon>
    </lineage>
</organism>
<dbReference type="Proteomes" id="UP001152795">
    <property type="component" value="Unassembled WGS sequence"/>
</dbReference>
<comment type="caution">
    <text evidence="1">The sequence shown here is derived from an EMBL/GenBank/DDBJ whole genome shotgun (WGS) entry which is preliminary data.</text>
</comment>
<dbReference type="OrthoDB" id="5987402at2759"/>
<accession>A0A6S7K4Q3</accession>
<evidence type="ECO:0000313" key="1">
    <source>
        <dbReference type="EMBL" id="CAB4036790.1"/>
    </source>
</evidence>
<dbReference type="AlphaFoldDB" id="A0A6S7K4Q3"/>
<proteinExistence type="predicted"/>
<dbReference type="PANTHER" id="PTHR31751">
    <property type="entry name" value="SI:CH211-108C17.2-RELATED-RELATED"/>
    <property type="match status" value="1"/>
</dbReference>